<evidence type="ECO:0000313" key="1">
    <source>
        <dbReference type="EMBL" id="KAK7817932.1"/>
    </source>
</evidence>
<proteinExistence type="predicted"/>
<organism evidence="1 2">
    <name type="scientific">Myodes glareolus</name>
    <name type="common">Bank vole</name>
    <name type="synonym">Clethrionomys glareolus</name>
    <dbReference type="NCBI Taxonomy" id="447135"/>
    <lineage>
        <taxon>Eukaryota</taxon>
        <taxon>Metazoa</taxon>
        <taxon>Chordata</taxon>
        <taxon>Craniata</taxon>
        <taxon>Vertebrata</taxon>
        <taxon>Euteleostomi</taxon>
        <taxon>Mammalia</taxon>
        <taxon>Eutheria</taxon>
        <taxon>Euarchontoglires</taxon>
        <taxon>Glires</taxon>
        <taxon>Rodentia</taxon>
        <taxon>Myomorpha</taxon>
        <taxon>Muroidea</taxon>
        <taxon>Cricetidae</taxon>
        <taxon>Arvicolinae</taxon>
        <taxon>Myodes</taxon>
    </lineage>
</organism>
<protein>
    <submittedName>
        <fullName evidence="1">Uncharacterized protein</fullName>
    </submittedName>
</protein>
<sequence length="62" mass="6949">MKAGYSSPCLLCHCYCAGKFLACKRTCLKRKVDNTQGMANKIVLLTFACTHVHLHPCGFTWK</sequence>
<gene>
    <name evidence="1" type="ORF">U0070_005575</name>
</gene>
<reference evidence="1 2" key="1">
    <citation type="journal article" date="2023" name="bioRxiv">
        <title>Conserved and derived expression patterns and positive selection on dental genes reveal complex evolutionary context of ever-growing rodent molars.</title>
        <authorList>
            <person name="Calamari Z.T."/>
            <person name="Song A."/>
            <person name="Cohen E."/>
            <person name="Akter M."/>
            <person name="Roy R.D."/>
            <person name="Hallikas O."/>
            <person name="Christensen M.M."/>
            <person name="Li P."/>
            <person name="Marangoni P."/>
            <person name="Jernvall J."/>
            <person name="Klein O.D."/>
        </authorList>
    </citation>
    <scope>NUCLEOTIDE SEQUENCE [LARGE SCALE GENOMIC DNA]</scope>
    <source>
        <strain evidence="1">V071</strain>
    </source>
</reference>
<accession>A0AAW0IUE3</accession>
<name>A0AAW0IUE3_MYOGA</name>
<evidence type="ECO:0000313" key="2">
    <source>
        <dbReference type="Proteomes" id="UP001488838"/>
    </source>
</evidence>
<dbReference type="AlphaFoldDB" id="A0AAW0IUE3"/>
<keyword evidence="2" id="KW-1185">Reference proteome</keyword>
<dbReference type="EMBL" id="JBBHLL010000091">
    <property type="protein sequence ID" value="KAK7817932.1"/>
    <property type="molecule type" value="Genomic_DNA"/>
</dbReference>
<dbReference type="Proteomes" id="UP001488838">
    <property type="component" value="Unassembled WGS sequence"/>
</dbReference>
<comment type="caution">
    <text evidence="1">The sequence shown here is derived from an EMBL/GenBank/DDBJ whole genome shotgun (WGS) entry which is preliminary data.</text>
</comment>